<evidence type="ECO:0000256" key="9">
    <source>
        <dbReference type="ARBA" id="ARBA00023160"/>
    </source>
</evidence>
<dbReference type="InterPro" id="IPR000794">
    <property type="entry name" value="Beta-ketoacyl_synthase"/>
</dbReference>
<name>C5CH16_KOSOT</name>
<dbReference type="InterPro" id="IPR017568">
    <property type="entry name" value="3-oxoacyl-ACP_synth-2"/>
</dbReference>
<evidence type="ECO:0000313" key="15">
    <source>
        <dbReference type="EMBL" id="ACR79681.1"/>
    </source>
</evidence>
<dbReference type="PROSITE" id="PS00606">
    <property type="entry name" value="KS3_1"/>
    <property type="match status" value="1"/>
</dbReference>
<dbReference type="PIRSF" id="PIRSF000447">
    <property type="entry name" value="KAS_II"/>
    <property type="match status" value="1"/>
</dbReference>
<dbReference type="PROSITE" id="PS52004">
    <property type="entry name" value="KS3_2"/>
    <property type="match status" value="1"/>
</dbReference>
<dbReference type="EMBL" id="CP001634">
    <property type="protein sequence ID" value="ACR79681.1"/>
    <property type="molecule type" value="Genomic_DNA"/>
</dbReference>
<organism evidence="15 16">
    <name type="scientific">Kosmotoga olearia (strain ATCC BAA-1733 / DSM 21960 / TBF 19.5.1)</name>
    <dbReference type="NCBI Taxonomy" id="521045"/>
    <lineage>
        <taxon>Bacteria</taxon>
        <taxon>Thermotogati</taxon>
        <taxon>Thermotogota</taxon>
        <taxon>Thermotogae</taxon>
        <taxon>Kosmotogales</taxon>
        <taxon>Kosmotogaceae</taxon>
        <taxon>Kosmotoga</taxon>
    </lineage>
</organism>
<dbReference type="SMART" id="SM00825">
    <property type="entry name" value="PKS_KS"/>
    <property type="match status" value="1"/>
</dbReference>
<feature type="domain" description="Ketosynthase family 3 (KS3)" evidence="14">
    <location>
        <begin position="2"/>
        <end position="407"/>
    </location>
</feature>
<dbReference type="InterPro" id="IPR018201">
    <property type="entry name" value="Ketoacyl_synth_AS"/>
</dbReference>
<keyword evidence="5 11" id="KW-0444">Lipid biosynthesis</keyword>
<evidence type="ECO:0000256" key="4">
    <source>
        <dbReference type="ARBA" id="ARBA00014657"/>
    </source>
</evidence>
<dbReference type="PANTHER" id="PTHR11712">
    <property type="entry name" value="POLYKETIDE SYNTHASE-RELATED"/>
    <property type="match status" value="1"/>
</dbReference>
<dbReference type="GO" id="GO:0005829">
    <property type="term" value="C:cytosol"/>
    <property type="evidence" value="ECO:0007669"/>
    <property type="project" value="TreeGrafter"/>
</dbReference>
<comment type="similarity">
    <text evidence="2 11 13">Belongs to the thiolase-like superfamily. Beta-ketoacyl-ACP synthases family.</text>
</comment>
<evidence type="ECO:0000259" key="14">
    <source>
        <dbReference type="PROSITE" id="PS52004"/>
    </source>
</evidence>
<evidence type="ECO:0000313" key="16">
    <source>
        <dbReference type="Proteomes" id="UP000002382"/>
    </source>
</evidence>
<reference evidence="15 16" key="1">
    <citation type="submission" date="2009-06" db="EMBL/GenBank/DDBJ databases">
        <title>Complete sequence of Thermotogales bacterium TBF 19.5.1.</title>
        <authorList>
            <consortium name="US DOE Joint Genome Institute"/>
            <person name="Lucas S."/>
            <person name="Copeland A."/>
            <person name="Lapidus A."/>
            <person name="Glavina del Rio T."/>
            <person name="Tice H."/>
            <person name="Bruce D."/>
            <person name="Goodwin L."/>
            <person name="Pitluck S."/>
            <person name="Chertkov O."/>
            <person name="Brettin T."/>
            <person name="Detter J.C."/>
            <person name="Han C."/>
            <person name="Schmutz J."/>
            <person name="Larimer F."/>
            <person name="Land M."/>
            <person name="Hauser L."/>
            <person name="Kyrpides N."/>
            <person name="Ovchinnikova G."/>
            <person name="Noll K."/>
        </authorList>
    </citation>
    <scope>NUCLEOTIDE SEQUENCE [LARGE SCALE GENOMIC DNA]</scope>
    <source>
        <strain evidence="16">ATCC BAA-1733 / DSM 21960 / TBF 19.5.1</strain>
    </source>
</reference>
<dbReference type="Proteomes" id="UP000002382">
    <property type="component" value="Chromosome"/>
</dbReference>
<keyword evidence="10 11" id="KW-0012">Acyltransferase</keyword>
<feature type="active site" description="For beta-ketoacyl synthase activity" evidence="12">
    <location>
        <position position="163"/>
    </location>
</feature>
<dbReference type="GO" id="GO:0004315">
    <property type="term" value="F:3-oxoacyl-[acyl-carrier-protein] synthase activity"/>
    <property type="evidence" value="ECO:0007669"/>
    <property type="project" value="UniProtKB-UniRule"/>
</dbReference>
<dbReference type="RefSeq" id="WP_015868343.1">
    <property type="nucleotide sequence ID" value="NC_012785.1"/>
</dbReference>
<gene>
    <name evidence="15" type="ordered locus">Kole_0973</name>
</gene>
<evidence type="ECO:0000256" key="7">
    <source>
        <dbReference type="ARBA" id="ARBA00022832"/>
    </source>
</evidence>
<evidence type="ECO:0000256" key="13">
    <source>
        <dbReference type="RuleBase" id="RU003694"/>
    </source>
</evidence>
<keyword evidence="8" id="KW-0443">Lipid metabolism</keyword>
<dbReference type="InterPro" id="IPR014031">
    <property type="entry name" value="Ketoacyl_synth_C"/>
</dbReference>
<dbReference type="SUPFAM" id="SSF53901">
    <property type="entry name" value="Thiolase-like"/>
    <property type="match status" value="2"/>
</dbReference>
<dbReference type="NCBIfam" id="TIGR03150">
    <property type="entry name" value="fabF"/>
    <property type="match status" value="1"/>
</dbReference>
<evidence type="ECO:0000256" key="1">
    <source>
        <dbReference type="ARBA" id="ARBA00005194"/>
    </source>
</evidence>
<evidence type="ECO:0000256" key="12">
    <source>
        <dbReference type="PIRSR" id="PIRSR000447-1"/>
    </source>
</evidence>
<dbReference type="CDD" id="cd00834">
    <property type="entry name" value="KAS_I_II"/>
    <property type="match status" value="1"/>
</dbReference>
<dbReference type="NCBIfam" id="NF005589">
    <property type="entry name" value="PRK07314.1"/>
    <property type="match status" value="1"/>
</dbReference>
<dbReference type="eggNOG" id="COG0304">
    <property type="taxonomic scope" value="Bacteria"/>
</dbReference>
<comment type="function">
    <text evidence="11">Involved in the type II fatty acid elongation cycle. Catalyzes the elongation of a wide range of acyl-ACP by the addition of two carbons from malonyl-ACP to an acyl acceptor. Can efficiently catalyze the conversion of palmitoleoyl-ACP (cis-hexadec-9-enoyl-ACP) to cis-vaccenoyl-ACP (cis-octadec-11-enoyl-ACP), an essential step in the thermal regulation of fatty acid composition.</text>
</comment>
<dbReference type="EC" id="2.3.1.179" evidence="3 11"/>
<sequence>MGRRVVVTGLGIVSPIGNNVPEFWNSLENGISGIDWVKAFDASEYHSKVAGEVKNFDPTQYMDRKEARRTSRFIQLAVASATQAIEDSGLNPDEIPPYRSGVVYGVGMGALDLIEEQHKVLLNKGPRRVSPFFIPMTISNMASGTLAIKFGFKGVNITVTTACASSTNAIGEAYRMIRDGILDVALTGGAESTITPLAFAGFGSMTALSTKPPDEACRPFDANRDGFIIAEGSATLVLEEYEHAKKRGAKIYAEIAGYGATDDANHMTAPDLEGTSAAMAMRLALESAKVNPEEVDYINAHGTSTPLNDKTETRAIKKVFGKRKDLNISSTKSMHGHALGAAGALEAVATVLAIINETVPPTINLKTPDPECDLNYTPNTAVKKKIRCALSNSFGFGGHNASVLFKRI</sequence>
<dbReference type="InterPro" id="IPR020841">
    <property type="entry name" value="PKS_Beta-ketoAc_synthase_dom"/>
</dbReference>
<dbReference type="UniPathway" id="UPA00094"/>
<evidence type="ECO:0000256" key="8">
    <source>
        <dbReference type="ARBA" id="ARBA00023098"/>
    </source>
</evidence>
<evidence type="ECO:0000256" key="3">
    <source>
        <dbReference type="ARBA" id="ARBA00012356"/>
    </source>
</evidence>
<keyword evidence="9 11" id="KW-0275">Fatty acid biosynthesis</keyword>
<evidence type="ECO:0000256" key="5">
    <source>
        <dbReference type="ARBA" id="ARBA00022516"/>
    </source>
</evidence>
<dbReference type="InterPro" id="IPR014030">
    <property type="entry name" value="Ketoacyl_synth_N"/>
</dbReference>
<dbReference type="HOGENOM" id="CLU_000022_69_2_0"/>
<evidence type="ECO:0000256" key="10">
    <source>
        <dbReference type="ARBA" id="ARBA00023315"/>
    </source>
</evidence>
<evidence type="ECO:0000256" key="11">
    <source>
        <dbReference type="PIRNR" id="PIRNR000447"/>
    </source>
</evidence>
<comment type="catalytic activity">
    <reaction evidence="11">
        <text>(9Z)-hexadecenoyl-[ACP] + malonyl-[ACP] + H(+) = 3-oxo-(11Z)-octadecenoyl-[ACP] + holo-[ACP] + CO2</text>
        <dbReference type="Rhea" id="RHEA:55040"/>
        <dbReference type="Rhea" id="RHEA-COMP:9623"/>
        <dbReference type="Rhea" id="RHEA-COMP:9685"/>
        <dbReference type="Rhea" id="RHEA-COMP:10800"/>
        <dbReference type="Rhea" id="RHEA-COMP:14074"/>
        <dbReference type="ChEBI" id="CHEBI:15378"/>
        <dbReference type="ChEBI" id="CHEBI:16526"/>
        <dbReference type="ChEBI" id="CHEBI:64479"/>
        <dbReference type="ChEBI" id="CHEBI:78449"/>
        <dbReference type="ChEBI" id="CHEBI:83989"/>
        <dbReference type="ChEBI" id="CHEBI:138538"/>
        <dbReference type="EC" id="2.3.1.179"/>
    </reaction>
</comment>
<keyword evidence="7" id="KW-0276">Fatty acid metabolism</keyword>
<accession>C5CH16</accession>
<dbReference type="Gene3D" id="3.40.47.10">
    <property type="match status" value="1"/>
</dbReference>
<dbReference type="AlphaFoldDB" id="C5CH16"/>
<dbReference type="GO" id="GO:0006633">
    <property type="term" value="P:fatty acid biosynthetic process"/>
    <property type="evidence" value="ECO:0007669"/>
    <property type="project" value="UniProtKB-UniRule"/>
</dbReference>
<evidence type="ECO:0000256" key="2">
    <source>
        <dbReference type="ARBA" id="ARBA00008467"/>
    </source>
</evidence>
<dbReference type="Pfam" id="PF00109">
    <property type="entry name" value="ketoacyl-synt"/>
    <property type="match status" value="1"/>
</dbReference>
<protein>
    <recommendedName>
        <fullName evidence="4 11">3-oxoacyl-[acyl-carrier-protein] synthase 2</fullName>
        <ecNumber evidence="3 11">2.3.1.179</ecNumber>
    </recommendedName>
</protein>
<proteinExistence type="inferred from homology"/>
<dbReference type="InterPro" id="IPR016039">
    <property type="entry name" value="Thiolase-like"/>
</dbReference>
<dbReference type="OrthoDB" id="9808669at2"/>
<dbReference type="FunFam" id="3.40.47.10:FF:000009">
    <property type="entry name" value="3-oxoacyl-[acyl-carrier-protein] synthase 2"/>
    <property type="match status" value="1"/>
</dbReference>
<reference evidence="15 16" key="2">
    <citation type="journal article" date="2011" name="J. Bacteriol.">
        <title>Genome Sequence of Kosmotoga olearia Strain TBF 19.5.1, a Thermophilic Bacterium with a Wide Growth Temperature Range, Isolated from the Troll B Oil Platform in the North Sea.</title>
        <authorList>
            <person name="Swithers K.S."/>
            <person name="Dipippo J.L."/>
            <person name="Bruce D.C."/>
            <person name="Detter C."/>
            <person name="Tapia R."/>
            <person name="Han S."/>
            <person name="Goodwin L.A."/>
            <person name="Han J."/>
            <person name="Woyke T."/>
            <person name="Pitluck S."/>
            <person name="Pennacchio L."/>
            <person name="Nolan M."/>
            <person name="Mikhailova N."/>
            <person name="Land M.L."/>
            <person name="Nesbo C.L."/>
            <person name="Gogarten J.P."/>
            <person name="Noll K.M."/>
        </authorList>
    </citation>
    <scope>NUCLEOTIDE SEQUENCE [LARGE SCALE GENOMIC DNA]</scope>
    <source>
        <strain evidence="16">ATCC BAA-1733 / DSM 21960 / TBF 19.5.1</strain>
    </source>
</reference>
<dbReference type="PANTHER" id="PTHR11712:SF336">
    <property type="entry name" value="3-OXOACYL-[ACYL-CARRIER-PROTEIN] SYNTHASE, MITOCHONDRIAL"/>
    <property type="match status" value="1"/>
</dbReference>
<keyword evidence="16" id="KW-1185">Reference proteome</keyword>
<comment type="pathway">
    <text evidence="1 11">Lipid metabolism; fatty acid biosynthesis.</text>
</comment>
<dbReference type="Pfam" id="PF02801">
    <property type="entry name" value="Ketoacyl-synt_C"/>
    <property type="match status" value="1"/>
</dbReference>
<dbReference type="STRING" id="521045.Kole_0973"/>
<comment type="catalytic activity">
    <reaction evidence="11">
        <text>a fatty acyl-[ACP] + malonyl-[ACP] + H(+) = a 3-oxoacyl-[ACP] + holo-[ACP] + CO2</text>
        <dbReference type="Rhea" id="RHEA:22836"/>
        <dbReference type="Rhea" id="RHEA-COMP:9623"/>
        <dbReference type="Rhea" id="RHEA-COMP:9685"/>
        <dbReference type="Rhea" id="RHEA-COMP:9916"/>
        <dbReference type="Rhea" id="RHEA-COMP:14125"/>
        <dbReference type="ChEBI" id="CHEBI:15378"/>
        <dbReference type="ChEBI" id="CHEBI:16526"/>
        <dbReference type="ChEBI" id="CHEBI:64479"/>
        <dbReference type="ChEBI" id="CHEBI:78449"/>
        <dbReference type="ChEBI" id="CHEBI:78776"/>
        <dbReference type="ChEBI" id="CHEBI:138651"/>
    </reaction>
</comment>
<dbReference type="KEGG" id="kol:Kole_0973"/>
<keyword evidence="6 11" id="KW-0808">Transferase</keyword>
<evidence type="ECO:0000256" key="6">
    <source>
        <dbReference type="ARBA" id="ARBA00022679"/>
    </source>
</evidence>